<protein>
    <submittedName>
        <fullName evidence="2">Uncharacterized protein</fullName>
    </submittedName>
</protein>
<dbReference type="Proteomes" id="UP000499080">
    <property type="component" value="Unassembled WGS sequence"/>
</dbReference>
<feature type="compositionally biased region" description="Basic and acidic residues" evidence="1">
    <location>
        <begin position="132"/>
        <end position="179"/>
    </location>
</feature>
<keyword evidence="3" id="KW-1185">Reference proteome</keyword>
<gene>
    <name evidence="2" type="ORF">AVEN_144381_1</name>
</gene>
<dbReference type="AlphaFoldDB" id="A0A4Y2E652"/>
<accession>A0A4Y2E652</accession>
<sequence>MIFHSKFAGDMLAGINAMNQTLFNSLLSSAEPMIVNPLLNFNQISSLDKIDANKKWDILATHHWYFKISAEGALHLKAMGVQKTVFSCFDSGTSNVLLNRDTKCTKTCNKGNVDQSLSHIFCGDGHDGDDHVHDGDGGHGDDHVHDGDRGHGDDHVHDHDDDGDHDGGDAHDGDGRGGHDGALLHQVYQRHNRR</sequence>
<evidence type="ECO:0000313" key="2">
    <source>
        <dbReference type="EMBL" id="GBM24632.1"/>
    </source>
</evidence>
<proteinExistence type="predicted"/>
<feature type="region of interest" description="Disordered" evidence="1">
    <location>
        <begin position="132"/>
        <end position="181"/>
    </location>
</feature>
<evidence type="ECO:0000313" key="3">
    <source>
        <dbReference type="Proteomes" id="UP000499080"/>
    </source>
</evidence>
<name>A0A4Y2E652_ARAVE</name>
<organism evidence="2 3">
    <name type="scientific">Araneus ventricosus</name>
    <name type="common">Orbweaver spider</name>
    <name type="synonym">Epeira ventricosa</name>
    <dbReference type="NCBI Taxonomy" id="182803"/>
    <lineage>
        <taxon>Eukaryota</taxon>
        <taxon>Metazoa</taxon>
        <taxon>Ecdysozoa</taxon>
        <taxon>Arthropoda</taxon>
        <taxon>Chelicerata</taxon>
        <taxon>Arachnida</taxon>
        <taxon>Araneae</taxon>
        <taxon>Araneomorphae</taxon>
        <taxon>Entelegynae</taxon>
        <taxon>Araneoidea</taxon>
        <taxon>Araneidae</taxon>
        <taxon>Araneus</taxon>
    </lineage>
</organism>
<evidence type="ECO:0000256" key="1">
    <source>
        <dbReference type="SAM" id="MobiDB-lite"/>
    </source>
</evidence>
<reference evidence="2 3" key="1">
    <citation type="journal article" date="2019" name="Sci. Rep.">
        <title>Orb-weaving spider Araneus ventricosus genome elucidates the spidroin gene catalogue.</title>
        <authorList>
            <person name="Kono N."/>
            <person name="Nakamura H."/>
            <person name="Ohtoshi R."/>
            <person name="Moran D.A.P."/>
            <person name="Shinohara A."/>
            <person name="Yoshida Y."/>
            <person name="Fujiwara M."/>
            <person name="Mori M."/>
            <person name="Tomita M."/>
            <person name="Arakawa K."/>
        </authorList>
    </citation>
    <scope>NUCLEOTIDE SEQUENCE [LARGE SCALE GENOMIC DNA]</scope>
</reference>
<dbReference type="EMBL" id="BGPR01000523">
    <property type="protein sequence ID" value="GBM24632.1"/>
    <property type="molecule type" value="Genomic_DNA"/>
</dbReference>
<comment type="caution">
    <text evidence="2">The sequence shown here is derived from an EMBL/GenBank/DDBJ whole genome shotgun (WGS) entry which is preliminary data.</text>
</comment>